<dbReference type="GO" id="GO:0000976">
    <property type="term" value="F:transcription cis-regulatory region binding"/>
    <property type="evidence" value="ECO:0007669"/>
    <property type="project" value="TreeGrafter"/>
</dbReference>
<dbReference type="PANTHER" id="PTHR30126">
    <property type="entry name" value="HTH-TYPE TRANSCRIPTIONAL REGULATOR"/>
    <property type="match status" value="1"/>
</dbReference>
<dbReference type="Pfam" id="PF00126">
    <property type="entry name" value="HTH_1"/>
    <property type="match status" value="1"/>
</dbReference>
<dbReference type="Gene3D" id="1.10.10.10">
    <property type="entry name" value="Winged helix-like DNA-binding domain superfamily/Winged helix DNA-binding domain"/>
    <property type="match status" value="1"/>
</dbReference>
<evidence type="ECO:0000256" key="4">
    <source>
        <dbReference type="ARBA" id="ARBA00023163"/>
    </source>
</evidence>
<dbReference type="InterPro" id="IPR005119">
    <property type="entry name" value="LysR_subst-bd"/>
</dbReference>
<dbReference type="GO" id="GO:0003700">
    <property type="term" value="F:DNA-binding transcription factor activity"/>
    <property type="evidence" value="ECO:0007669"/>
    <property type="project" value="InterPro"/>
</dbReference>
<sequence length="312" mass="34659">MAIHIEKLDKRDLRRLEIFCEIVEQGGISNATVSTGLSQPVLSNQLIELEKSLGVTLCKRGRSGFDLTSEGHTVYGYANELSSLLSDFAFKLKGVQSKLTGQVRVGILDNTITLPRNPVPVAIENFYKLSDSVELTLEVGDYTLLNEKLAKGQLDMMIVVLAEHQLDAFSHTEFLFTEKSYLFAREDVAKAIENSNYSLEGRRINIGGYASEVMRKLLNVEQYQQLKLIDGWNVESGALLAMAGTHLSFLPGHLIESNRSQQALVAVNPEQWWFTSDFSVVLKGAKTALSPAANAFYECLTSLELFSSEHMT</sequence>
<dbReference type="AlphaFoldDB" id="A0A090SXE5"/>
<reference evidence="6 7" key="2">
    <citation type="submission" date="2014-09" db="EMBL/GenBank/DDBJ databases">
        <authorList>
            <consortium name="NBRP consortium"/>
            <person name="Sawabe T."/>
            <person name="Meirelles P."/>
            <person name="Nakanishi M."/>
            <person name="Sayaka M."/>
            <person name="Hattori M."/>
            <person name="Ohkuma M."/>
        </authorList>
    </citation>
    <scope>NUCLEOTIDE SEQUENCE [LARGE SCALE GENOMIC DNA]</scope>
    <source>
        <strain evidence="6 7">JCM 19240</strain>
    </source>
</reference>
<keyword evidence="3" id="KW-0238">DNA-binding</keyword>
<dbReference type="PROSITE" id="PS50931">
    <property type="entry name" value="HTH_LYSR"/>
    <property type="match status" value="1"/>
</dbReference>
<dbReference type="Proteomes" id="UP000029224">
    <property type="component" value="Unassembled WGS sequence"/>
</dbReference>
<keyword evidence="2" id="KW-0805">Transcription regulation</keyword>
<evidence type="ECO:0000313" key="6">
    <source>
        <dbReference type="EMBL" id="GAL31573.1"/>
    </source>
</evidence>
<evidence type="ECO:0000256" key="1">
    <source>
        <dbReference type="ARBA" id="ARBA00009437"/>
    </source>
</evidence>
<reference evidence="6 7" key="1">
    <citation type="submission" date="2014-09" db="EMBL/GenBank/DDBJ databases">
        <title>Vibrio maritimus JCM 19240. (C210) whole genome shotgun sequence.</title>
        <authorList>
            <person name="Sawabe T."/>
            <person name="Meirelles P."/>
            <person name="Nakanishi M."/>
            <person name="Sayaka M."/>
            <person name="Hattori M."/>
            <person name="Ohkuma M."/>
        </authorList>
    </citation>
    <scope>NUCLEOTIDE SEQUENCE [LARGE SCALE GENOMIC DNA]</scope>
    <source>
        <strain evidence="6 7">JCM 19240</strain>
    </source>
</reference>
<keyword evidence="4" id="KW-0804">Transcription</keyword>
<evidence type="ECO:0000259" key="5">
    <source>
        <dbReference type="PROSITE" id="PS50931"/>
    </source>
</evidence>
<comment type="similarity">
    <text evidence="1">Belongs to the LysR transcriptional regulatory family.</text>
</comment>
<evidence type="ECO:0000256" key="2">
    <source>
        <dbReference type="ARBA" id="ARBA00023015"/>
    </source>
</evidence>
<dbReference type="EMBL" id="BBMT01000001">
    <property type="protein sequence ID" value="GAL31573.1"/>
    <property type="molecule type" value="Genomic_DNA"/>
</dbReference>
<organism evidence="6 7">
    <name type="scientific">Vibrio maritimus</name>
    <dbReference type="NCBI Taxonomy" id="990268"/>
    <lineage>
        <taxon>Bacteria</taxon>
        <taxon>Pseudomonadati</taxon>
        <taxon>Pseudomonadota</taxon>
        <taxon>Gammaproteobacteria</taxon>
        <taxon>Vibrionales</taxon>
        <taxon>Vibrionaceae</taxon>
        <taxon>Vibrio</taxon>
    </lineage>
</organism>
<gene>
    <name evidence="6" type="ORF">JCM19240_5004</name>
</gene>
<dbReference type="Gene3D" id="3.40.190.10">
    <property type="entry name" value="Periplasmic binding protein-like II"/>
    <property type="match status" value="1"/>
</dbReference>
<keyword evidence="7" id="KW-1185">Reference proteome</keyword>
<dbReference type="OrthoDB" id="8587655at2"/>
<dbReference type="InterPro" id="IPR036390">
    <property type="entry name" value="WH_DNA-bd_sf"/>
</dbReference>
<comment type="caution">
    <text evidence="6">The sequence shown here is derived from an EMBL/GenBank/DDBJ whole genome shotgun (WGS) entry which is preliminary data.</text>
</comment>
<evidence type="ECO:0000313" key="7">
    <source>
        <dbReference type="Proteomes" id="UP000029224"/>
    </source>
</evidence>
<proteinExistence type="inferred from homology"/>
<dbReference type="PANTHER" id="PTHR30126:SF98">
    <property type="entry name" value="HTH-TYPE TRANSCRIPTIONAL ACTIVATOR BAUR"/>
    <property type="match status" value="1"/>
</dbReference>
<dbReference type="InterPro" id="IPR036388">
    <property type="entry name" value="WH-like_DNA-bd_sf"/>
</dbReference>
<evidence type="ECO:0000256" key="3">
    <source>
        <dbReference type="ARBA" id="ARBA00023125"/>
    </source>
</evidence>
<accession>A0A090SXE5</accession>
<dbReference type="SUPFAM" id="SSF46785">
    <property type="entry name" value="Winged helix' DNA-binding domain"/>
    <property type="match status" value="1"/>
</dbReference>
<protein>
    <submittedName>
        <fullName evidence="6">Transcriptional regulator LysR family</fullName>
    </submittedName>
</protein>
<dbReference type="SUPFAM" id="SSF53850">
    <property type="entry name" value="Periplasmic binding protein-like II"/>
    <property type="match status" value="1"/>
</dbReference>
<name>A0A090SXE5_9VIBR</name>
<feature type="domain" description="HTH lysR-type" evidence="5">
    <location>
        <begin position="11"/>
        <end position="68"/>
    </location>
</feature>
<dbReference type="Pfam" id="PF03466">
    <property type="entry name" value="LysR_substrate"/>
    <property type="match status" value="1"/>
</dbReference>
<dbReference type="InterPro" id="IPR000847">
    <property type="entry name" value="LysR_HTH_N"/>
</dbReference>